<dbReference type="PANTHER" id="PTHR48098">
    <property type="entry name" value="ENTEROCHELIN ESTERASE-RELATED"/>
    <property type="match status" value="1"/>
</dbReference>
<keyword evidence="1" id="KW-1133">Transmembrane helix</keyword>
<evidence type="ECO:0000313" key="2">
    <source>
        <dbReference type="EMBL" id="AMM34028.1"/>
    </source>
</evidence>
<dbReference type="OrthoDB" id="3723842at2"/>
<reference evidence="2 3" key="1">
    <citation type="submission" date="2016-02" db="EMBL/GenBank/DDBJ databases">
        <title>Complete genome of Sinomonas atrocyanea KCTC 3377.</title>
        <authorList>
            <person name="Kim K.M."/>
        </authorList>
    </citation>
    <scope>NUCLEOTIDE SEQUENCE [LARGE SCALE GENOMIC DNA]</scope>
    <source>
        <strain evidence="2 3">KCTC 3377</strain>
    </source>
</reference>
<organism evidence="2 3">
    <name type="scientific">Sinomonas atrocyanea</name>
    <dbReference type="NCBI Taxonomy" id="37927"/>
    <lineage>
        <taxon>Bacteria</taxon>
        <taxon>Bacillati</taxon>
        <taxon>Actinomycetota</taxon>
        <taxon>Actinomycetes</taxon>
        <taxon>Micrococcales</taxon>
        <taxon>Micrococcaceae</taxon>
        <taxon>Sinomonas</taxon>
    </lineage>
</organism>
<keyword evidence="3" id="KW-1185">Reference proteome</keyword>
<dbReference type="Gene3D" id="3.40.50.1820">
    <property type="entry name" value="alpha/beta hydrolase"/>
    <property type="match status" value="1"/>
</dbReference>
<dbReference type="SUPFAM" id="SSF53474">
    <property type="entry name" value="alpha/beta-Hydrolases"/>
    <property type="match status" value="1"/>
</dbReference>
<dbReference type="AlphaFoldDB" id="A0A127A3J2"/>
<keyword evidence="1" id="KW-0812">Transmembrane</keyword>
<evidence type="ECO:0000256" key="1">
    <source>
        <dbReference type="SAM" id="Phobius"/>
    </source>
</evidence>
<dbReference type="PANTHER" id="PTHR48098:SF1">
    <property type="entry name" value="DIACYLGLYCEROL ACYLTRANSFERASE_MYCOLYLTRANSFERASE AG85A"/>
    <property type="match status" value="1"/>
</dbReference>
<accession>A0A127A3J2</accession>
<dbReference type="STRING" id="37927.SA2016_3367"/>
<feature type="transmembrane region" description="Helical" evidence="1">
    <location>
        <begin position="12"/>
        <end position="30"/>
    </location>
</feature>
<evidence type="ECO:0000313" key="3">
    <source>
        <dbReference type="Proteomes" id="UP000070134"/>
    </source>
</evidence>
<proteinExistence type="predicted"/>
<dbReference type="RefSeq" id="WP_066500251.1">
    <property type="nucleotide sequence ID" value="NZ_BJMO01000046.1"/>
</dbReference>
<keyword evidence="1" id="KW-0472">Membrane</keyword>
<dbReference type="InterPro" id="IPR050583">
    <property type="entry name" value="Mycobacterial_A85_antigen"/>
</dbReference>
<feature type="transmembrane region" description="Helical" evidence="1">
    <location>
        <begin position="42"/>
        <end position="60"/>
    </location>
</feature>
<dbReference type="KEGG" id="satk:SA2016_3367"/>
<feature type="transmembrane region" description="Helical" evidence="1">
    <location>
        <begin position="101"/>
        <end position="122"/>
    </location>
</feature>
<dbReference type="InterPro" id="IPR000801">
    <property type="entry name" value="Esterase-like"/>
</dbReference>
<dbReference type="Proteomes" id="UP000070134">
    <property type="component" value="Chromosome"/>
</dbReference>
<name>A0A127A3J2_9MICC</name>
<feature type="transmembrane region" description="Helical" evidence="1">
    <location>
        <begin position="75"/>
        <end position="94"/>
    </location>
</feature>
<protein>
    <submittedName>
        <fullName evidence="2">Esterase</fullName>
    </submittedName>
</protein>
<dbReference type="InterPro" id="IPR029058">
    <property type="entry name" value="AB_hydrolase_fold"/>
</dbReference>
<gene>
    <name evidence="2" type="ORF">SA2016_3367</name>
</gene>
<dbReference type="EMBL" id="CP014518">
    <property type="protein sequence ID" value="AMM34028.1"/>
    <property type="molecule type" value="Genomic_DNA"/>
</dbReference>
<dbReference type="GO" id="GO:0016747">
    <property type="term" value="F:acyltransferase activity, transferring groups other than amino-acyl groups"/>
    <property type="evidence" value="ECO:0007669"/>
    <property type="project" value="TreeGrafter"/>
</dbReference>
<sequence>MDWLYSLDILDGAFVGGVVAAGVAVLVVLIAARSDRWRAQRLLLAAAAGTLVGLTFYIVWDAADFLGLYLPEDVGRLLMATCAAGGVALACLWDRPAWRRALAAAGVLVVAVSGGTAINAYFGYDRTLGALVGVSTGAPIDLGALAKDVGPARGASAGKLLSGWTPPAGMPAVGRRGTVQIPSNGFPARRAGVYLPPAALTAHPVRLPLVILMMGDPGTPDPGAVANVLDAFAATHRGLAPIVVVADQIGTKGDPACADSTTYGPAESYILDDVIPWARRTFNVLGDAAHTAIGGYSNGGACAFKLAAERPALFGAMFSASGEEYPGAESPQAVITDVFHGDVKAFDAAKPAAILARHRGAYSHITAVFTVGSGDPTFTPGVRRAEQAAKAAGMAASFRTVPGAGHVHGAIGGGFREAFEVLFPVLGLGGQK</sequence>
<dbReference type="Pfam" id="PF00756">
    <property type="entry name" value="Esterase"/>
    <property type="match status" value="1"/>
</dbReference>